<dbReference type="EMBL" id="PJAI02000001">
    <property type="protein sequence ID" value="TYK67076.1"/>
    <property type="molecule type" value="Genomic_DNA"/>
</dbReference>
<gene>
    <name evidence="7" type="ORF">CWS31_000605</name>
</gene>
<comment type="pathway">
    <text evidence="2">Glycan metabolism; osmoregulated periplasmic glucan (OPG) biosynthesis.</text>
</comment>
<sequence length="516" mass="58792">MTLKKLINQLAIIATLVITPSYNVLAQTDASDTQEAKQVQERPTYNFDREWLENKAKELASKDYQSQRIPENNPLSTMSYDEYKKIQFERGATIWSREDRNFRLIPLHPGFLFKTPVKLNLVVNDVSRRVLYTTDIFNYDDELQNIKKSAAEGYSGFSVTHPINTAKKWDEFMVFQGGTYFRAVGETNWYGLSARGLAINTAKPSGEEFPEFTEFWIERPSKDNEYLIVHALMQSPSATGAFTFTASPGKNTEIKVESAIFPRKDIPSFGIAPLTSMFLFNPINTTQFDDFRPAVHDSEGLFIVKGNGEHIWRPLANPRRLEISMFEDDAIKGFGLMQRSRKFSHFEDIEAHYHKRPSAWVTPISDWGEGHVELIEIPTNAEIHDNIVAFWQPKKPLKAGQTHRFAYKVAWGSSVPTELQEGRIVDTASGNAFGSTTVRDFVIDYEGKSIPDNMIINASSSTGKIVGTISKVIPENGNLRVVVKFEPADEDFSELRVSLTNKDKQWGETWLYRWTR</sequence>
<dbReference type="InterPro" id="IPR014718">
    <property type="entry name" value="GH-type_carb-bd"/>
</dbReference>
<dbReference type="InterPro" id="IPR014756">
    <property type="entry name" value="Ig_E-set"/>
</dbReference>
<name>A0ABY3N136_9GAMM</name>
<feature type="signal peptide" evidence="5">
    <location>
        <begin position="1"/>
        <end position="26"/>
    </location>
</feature>
<keyword evidence="8" id="KW-1185">Reference proteome</keyword>
<reference evidence="7 8" key="1">
    <citation type="submission" date="2019-08" db="EMBL/GenBank/DDBJ databases">
        <title>Microbe sample from Colwellia echini.</title>
        <authorList>
            <person name="Christiansen L."/>
            <person name="Pathiraja D."/>
            <person name="Schultz-Johansen M."/>
            <person name="Choi I.-G."/>
            <person name="Stougaard P."/>
        </authorList>
    </citation>
    <scope>NUCLEOTIDE SEQUENCE [LARGE SCALE GENOMIC DNA]</scope>
    <source>
        <strain evidence="7 8">A3</strain>
    </source>
</reference>
<keyword evidence="5" id="KW-0732">Signal</keyword>
<dbReference type="Pfam" id="PF04349">
    <property type="entry name" value="MdoG"/>
    <property type="match status" value="1"/>
</dbReference>
<dbReference type="Gene3D" id="2.60.40.10">
    <property type="entry name" value="Immunoglobulins"/>
    <property type="match status" value="1"/>
</dbReference>
<evidence type="ECO:0000256" key="2">
    <source>
        <dbReference type="ARBA" id="ARBA00005001"/>
    </source>
</evidence>
<evidence type="ECO:0000256" key="4">
    <source>
        <dbReference type="ARBA" id="ARBA00022764"/>
    </source>
</evidence>
<feature type="chain" id="PRO_5045464337" evidence="5">
    <location>
        <begin position="27"/>
        <end position="516"/>
    </location>
</feature>
<feature type="domain" description="Glucan biosynthesis periplasmic MdoG C-terminal" evidence="6">
    <location>
        <begin position="47"/>
        <end position="514"/>
    </location>
</feature>
<accession>A0ABY3N136</accession>
<evidence type="ECO:0000313" key="8">
    <source>
        <dbReference type="Proteomes" id="UP000815846"/>
    </source>
</evidence>
<evidence type="ECO:0000256" key="5">
    <source>
        <dbReference type="SAM" id="SignalP"/>
    </source>
</evidence>
<dbReference type="SUPFAM" id="SSF81296">
    <property type="entry name" value="E set domains"/>
    <property type="match status" value="1"/>
</dbReference>
<dbReference type="PIRSF" id="PIRSF006281">
    <property type="entry name" value="MdoG"/>
    <property type="match status" value="1"/>
</dbReference>
<dbReference type="SUPFAM" id="SSF74650">
    <property type="entry name" value="Galactose mutarotase-like"/>
    <property type="match status" value="1"/>
</dbReference>
<comment type="subcellular location">
    <subcellularLocation>
        <location evidence="1">Periplasm</location>
    </subcellularLocation>
</comment>
<evidence type="ECO:0000259" key="6">
    <source>
        <dbReference type="Pfam" id="PF04349"/>
    </source>
</evidence>
<evidence type="ECO:0000313" key="7">
    <source>
        <dbReference type="EMBL" id="TYK67076.1"/>
    </source>
</evidence>
<dbReference type="PANTHER" id="PTHR30504">
    <property type="entry name" value="GLUCANS BIOSYNTHESIS PROTEIN"/>
    <property type="match status" value="1"/>
</dbReference>
<dbReference type="InterPro" id="IPR013783">
    <property type="entry name" value="Ig-like_fold"/>
</dbReference>
<organism evidence="7 8">
    <name type="scientific">Colwellia echini</name>
    <dbReference type="NCBI Taxonomy" id="1982103"/>
    <lineage>
        <taxon>Bacteria</taxon>
        <taxon>Pseudomonadati</taxon>
        <taxon>Pseudomonadota</taxon>
        <taxon>Gammaproteobacteria</taxon>
        <taxon>Alteromonadales</taxon>
        <taxon>Colwelliaceae</taxon>
        <taxon>Colwellia</taxon>
    </lineage>
</organism>
<evidence type="ECO:0000256" key="3">
    <source>
        <dbReference type="ARBA" id="ARBA00009284"/>
    </source>
</evidence>
<evidence type="ECO:0000256" key="1">
    <source>
        <dbReference type="ARBA" id="ARBA00004418"/>
    </source>
</evidence>
<dbReference type="InterPro" id="IPR011013">
    <property type="entry name" value="Gal_mutarotase_sf_dom"/>
</dbReference>
<dbReference type="Gene3D" id="2.70.98.10">
    <property type="match status" value="1"/>
</dbReference>
<comment type="caution">
    <text evidence="7">The sequence shown here is derived from an EMBL/GenBank/DDBJ whole genome shotgun (WGS) entry which is preliminary data.</text>
</comment>
<keyword evidence="4" id="KW-0574">Periplasm</keyword>
<proteinExistence type="inferred from homology"/>
<comment type="similarity">
    <text evidence="3">Belongs to the OpgD/OpgG family.</text>
</comment>
<dbReference type="PANTHER" id="PTHR30504:SF2">
    <property type="entry name" value="GLUCANS BIOSYNTHESIS PROTEIN G"/>
    <property type="match status" value="1"/>
</dbReference>
<dbReference type="InterPro" id="IPR014438">
    <property type="entry name" value="Glucan_biosyn_MdoG/MdoD"/>
</dbReference>
<dbReference type="Proteomes" id="UP000815846">
    <property type="component" value="Unassembled WGS sequence"/>
</dbReference>
<protein>
    <submittedName>
        <fullName evidence="7">Glucan biosynthesis protein</fullName>
    </submittedName>
</protein>
<dbReference type="InterPro" id="IPR007444">
    <property type="entry name" value="Glucan_biosyn_MdoG_C"/>
</dbReference>